<keyword evidence="1" id="KW-1133">Transmembrane helix</keyword>
<feature type="transmembrane region" description="Helical" evidence="1">
    <location>
        <begin position="262"/>
        <end position="281"/>
    </location>
</feature>
<proteinExistence type="predicted"/>
<keyword evidence="1" id="KW-0812">Transmembrane</keyword>
<feature type="transmembrane region" description="Helical" evidence="1">
    <location>
        <begin position="220"/>
        <end position="250"/>
    </location>
</feature>
<dbReference type="Proteomes" id="UP001277761">
    <property type="component" value="Unassembled WGS sequence"/>
</dbReference>
<reference evidence="2 3" key="1">
    <citation type="submission" date="2023-11" db="EMBL/GenBank/DDBJ databases">
        <authorList>
            <person name="Xu M."/>
            <person name="Jiang T."/>
        </authorList>
    </citation>
    <scope>NUCLEOTIDE SEQUENCE [LARGE SCALE GENOMIC DNA]</scope>
    <source>
        <strain evidence="2 3">SD</strain>
    </source>
</reference>
<feature type="transmembrane region" description="Helical" evidence="1">
    <location>
        <begin position="144"/>
        <end position="165"/>
    </location>
</feature>
<keyword evidence="1" id="KW-0472">Membrane</keyword>
<sequence length="468" mass="48885">MPRPDHRRVVPRLAVAWIALFAVYGLGLVVPAAPDRALTSAEAHRLLVAHSLVTDGDIDLLDDYQAGAWRSWGGVQGTGPRDVLRPTVALQLVRPDGEDGRAVPQPTAPGGFLEPSSMGLGALLAPPYWLGRAIGGADSAGGRIAAQLWCAGLLALAFALAIPIARRIVPDPWATWGVLAMALSPPAILGATEIAAGAPAAALLTGAVAAALAVREQPRTGAALTCALLCALLWWIWLPLAPVALLVAAALARWMRRRRRGLTGFVALELLLLSAFVFLTVHDRIYGGPTPWAPAAGWTLPTDVDGPGDALARLATGPLGWLVDARYGLLRWAPIAALGGVAGWRLWRARRSRLARLFADEIHVEVIVAFLLLVVLAVAVPYSVLSPWPATSWLAGPATVVGLPVLGAAAAWAWQRVPRTGMALAALTLVATAWLLGAGLLTGDVGVAPPTGPLPWGGIERALPVLGQ</sequence>
<dbReference type="EMBL" id="JAXAVX010000002">
    <property type="protein sequence ID" value="MDX8151399.1"/>
    <property type="molecule type" value="Genomic_DNA"/>
</dbReference>
<keyword evidence="3" id="KW-1185">Reference proteome</keyword>
<name>A0ABU4VJW0_9ACTN</name>
<comment type="caution">
    <text evidence="2">The sequence shown here is derived from an EMBL/GenBank/DDBJ whole genome shotgun (WGS) entry which is preliminary data.</text>
</comment>
<feature type="transmembrane region" description="Helical" evidence="1">
    <location>
        <begin position="329"/>
        <end position="347"/>
    </location>
</feature>
<feature type="transmembrane region" description="Helical" evidence="1">
    <location>
        <begin position="367"/>
        <end position="385"/>
    </location>
</feature>
<evidence type="ECO:0000256" key="1">
    <source>
        <dbReference type="SAM" id="Phobius"/>
    </source>
</evidence>
<feature type="transmembrane region" description="Helical" evidence="1">
    <location>
        <begin position="12"/>
        <end position="33"/>
    </location>
</feature>
<feature type="transmembrane region" description="Helical" evidence="1">
    <location>
        <begin position="421"/>
        <end position="441"/>
    </location>
</feature>
<gene>
    <name evidence="2" type="ORF">SK069_07340</name>
</gene>
<evidence type="ECO:0000313" key="2">
    <source>
        <dbReference type="EMBL" id="MDX8151399.1"/>
    </source>
</evidence>
<feature type="transmembrane region" description="Helical" evidence="1">
    <location>
        <begin position="391"/>
        <end position="414"/>
    </location>
</feature>
<organism evidence="2 3">
    <name type="scientific">Patulibacter brassicae</name>
    <dbReference type="NCBI Taxonomy" id="1705717"/>
    <lineage>
        <taxon>Bacteria</taxon>
        <taxon>Bacillati</taxon>
        <taxon>Actinomycetota</taxon>
        <taxon>Thermoleophilia</taxon>
        <taxon>Solirubrobacterales</taxon>
        <taxon>Patulibacteraceae</taxon>
        <taxon>Patulibacter</taxon>
    </lineage>
</organism>
<evidence type="ECO:0000313" key="3">
    <source>
        <dbReference type="Proteomes" id="UP001277761"/>
    </source>
</evidence>
<accession>A0ABU4VJW0</accession>
<protein>
    <recommendedName>
        <fullName evidence="4">Glycosyltransferase RgtA/B/C/D-like domain-containing protein</fullName>
    </recommendedName>
</protein>
<dbReference type="RefSeq" id="WP_319953549.1">
    <property type="nucleotide sequence ID" value="NZ_JAXAVX010000002.1"/>
</dbReference>
<evidence type="ECO:0008006" key="4">
    <source>
        <dbReference type="Google" id="ProtNLM"/>
    </source>
</evidence>